<reference evidence="1" key="1">
    <citation type="journal article" date="2014" name="Front. Microbiol.">
        <title>High frequency of phylogenetically diverse reductive dehalogenase-homologous genes in deep subseafloor sedimentary metagenomes.</title>
        <authorList>
            <person name="Kawai M."/>
            <person name="Futagami T."/>
            <person name="Toyoda A."/>
            <person name="Takaki Y."/>
            <person name="Nishi S."/>
            <person name="Hori S."/>
            <person name="Arai W."/>
            <person name="Tsubouchi T."/>
            <person name="Morono Y."/>
            <person name="Uchiyama I."/>
            <person name="Ito T."/>
            <person name="Fujiyama A."/>
            <person name="Inagaki F."/>
            <person name="Takami H."/>
        </authorList>
    </citation>
    <scope>NUCLEOTIDE SEQUENCE</scope>
    <source>
        <strain evidence="1">Expedition CK06-06</strain>
    </source>
</reference>
<dbReference type="EMBL" id="BARV01036032">
    <property type="protein sequence ID" value="GAI49776.1"/>
    <property type="molecule type" value="Genomic_DNA"/>
</dbReference>
<gene>
    <name evidence="1" type="ORF">S06H3_56068</name>
</gene>
<organism evidence="1">
    <name type="scientific">marine sediment metagenome</name>
    <dbReference type="NCBI Taxonomy" id="412755"/>
    <lineage>
        <taxon>unclassified sequences</taxon>
        <taxon>metagenomes</taxon>
        <taxon>ecological metagenomes</taxon>
    </lineage>
</organism>
<comment type="caution">
    <text evidence="1">The sequence shown here is derived from an EMBL/GenBank/DDBJ whole genome shotgun (WGS) entry which is preliminary data.</text>
</comment>
<protein>
    <submittedName>
        <fullName evidence="1">Uncharacterized protein</fullName>
    </submittedName>
</protein>
<proteinExistence type="predicted"/>
<evidence type="ECO:0000313" key="1">
    <source>
        <dbReference type="EMBL" id="GAI49776.1"/>
    </source>
</evidence>
<name>X1Q4U8_9ZZZZ</name>
<dbReference type="AlphaFoldDB" id="X1Q4U8"/>
<accession>X1Q4U8</accession>
<feature type="non-terminal residue" evidence="1">
    <location>
        <position position="1"/>
    </location>
</feature>
<sequence>KNNAQSTKHKEHCPPADKKTDFMNRHYLRLIRSLITKYIDKKTERIVNTTVNTGNSKATTSSSLIPPNTPTKIIAIIWNAIVEYFV</sequence>